<dbReference type="InterPro" id="IPR029017">
    <property type="entry name" value="Enolase-like_N"/>
</dbReference>
<comment type="pathway">
    <text evidence="7">Quinol/quinone metabolism; menaquinone biosynthesis.</text>
</comment>
<dbReference type="SMART" id="SM00922">
    <property type="entry name" value="MR_MLE"/>
    <property type="match status" value="1"/>
</dbReference>
<dbReference type="GO" id="GO:0000287">
    <property type="term" value="F:magnesium ion binding"/>
    <property type="evidence" value="ECO:0007669"/>
    <property type="project" value="UniProtKB-UniRule"/>
</dbReference>
<organism evidence="9 10">
    <name type="scientific">Paraliobacillus quinghaiensis</name>
    <dbReference type="NCBI Taxonomy" id="470815"/>
    <lineage>
        <taxon>Bacteria</taxon>
        <taxon>Bacillati</taxon>
        <taxon>Bacillota</taxon>
        <taxon>Bacilli</taxon>
        <taxon>Bacillales</taxon>
        <taxon>Bacillaceae</taxon>
        <taxon>Paraliobacillus</taxon>
    </lineage>
</organism>
<evidence type="ECO:0000256" key="3">
    <source>
        <dbReference type="ARBA" id="ARBA00022723"/>
    </source>
</evidence>
<dbReference type="HAMAP" id="MF_01933">
    <property type="entry name" value="MenC_2"/>
    <property type="match status" value="1"/>
</dbReference>
<dbReference type="InterPro" id="IPR029065">
    <property type="entry name" value="Enolase_C-like"/>
</dbReference>
<dbReference type="EMBL" id="BMLG01000009">
    <property type="protein sequence ID" value="GGM32911.1"/>
    <property type="molecule type" value="Genomic_DNA"/>
</dbReference>
<comment type="catalytic activity">
    <reaction evidence="7">
        <text>(1R,6R)-6-hydroxy-2-succinyl-cyclohexa-2,4-diene-1-carboxylate = 2-succinylbenzoate + H2O</text>
        <dbReference type="Rhea" id="RHEA:10196"/>
        <dbReference type="ChEBI" id="CHEBI:15377"/>
        <dbReference type="ChEBI" id="CHEBI:18325"/>
        <dbReference type="ChEBI" id="CHEBI:58689"/>
        <dbReference type="EC" id="4.2.1.113"/>
    </reaction>
</comment>
<protein>
    <recommendedName>
        <fullName evidence="6 7">o-succinylbenzoate synthase</fullName>
        <shortName evidence="7">OSB synthase</shortName>
        <shortName evidence="7">OSBS</shortName>
        <ecNumber evidence="6 7">4.2.1.113</ecNumber>
    </recommendedName>
    <alternativeName>
        <fullName evidence="7">4-(2'-carboxyphenyl)-4-oxybutyric acid synthase</fullName>
    </alternativeName>
    <alternativeName>
        <fullName evidence="7">o-succinylbenzoic acid synthase</fullName>
    </alternativeName>
</protein>
<keyword evidence="4 7" id="KW-0460">Magnesium</keyword>
<keyword evidence="10" id="KW-1185">Reference proteome</keyword>
<evidence type="ECO:0000256" key="7">
    <source>
        <dbReference type="HAMAP-Rule" id="MF_01933"/>
    </source>
</evidence>
<dbReference type="OrthoDB" id="9774531at2"/>
<evidence type="ECO:0000313" key="10">
    <source>
        <dbReference type="Proteomes" id="UP000618460"/>
    </source>
</evidence>
<evidence type="ECO:0000256" key="4">
    <source>
        <dbReference type="ARBA" id="ARBA00022842"/>
    </source>
</evidence>
<sequence length="371" mass="41658">MLAIEKVILHHLVMDYKHPFVTSFGRVEQKDFYIIEVIDQDGYSGFGETEAFETPWYTEETSETNRHVIESFLVPLVLEEEISHPSELAQRFQKVRRNNMAKAAVESAVWDLYAKKQNKPLYQLIGGAKNAIDVGVSIGLQPSVKQLLNVIETKLAKGYTRVKLKIKPGNDVELVRAVRKAFPEIPLMVDANSAYQLSDIKTLQQLDQFNLQMIEQPLANDDFVEHASLQQQLQTPICLDESIHTYSDVQTAIALESCKIINVKMSRVGGIKNVQDIEDYAAKNGIALWCGGMLEAGVGRAHSLAIASLAQFTLPADTAASENYWERDIIQPTVQVKNGQVHLPEKPGIGYEIDREALDYFSVEKVVIEKK</sequence>
<reference evidence="9" key="1">
    <citation type="journal article" date="2014" name="Int. J. Syst. Evol. Microbiol.">
        <title>Complete genome sequence of Corynebacterium casei LMG S-19264T (=DSM 44701T), isolated from a smear-ripened cheese.</title>
        <authorList>
            <consortium name="US DOE Joint Genome Institute (JGI-PGF)"/>
            <person name="Walter F."/>
            <person name="Albersmeier A."/>
            <person name="Kalinowski J."/>
            <person name="Ruckert C."/>
        </authorList>
    </citation>
    <scope>NUCLEOTIDE SEQUENCE</scope>
    <source>
        <strain evidence="9">CGMCC 1.6333</strain>
    </source>
</reference>
<evidence type="ECO:0000256" key="1">
    <source>
        <dbReference type="ARBA" id="ARBA00001968"/>
    </source>
</evidence>
<evidence type="ECO:0000259" key="8">
    <source>
        <dbReference type="SMART" id="SM00922"/>
    </source>
</evidence>
<dbReference type="SUPFAM" id="SSF51604">
    <property type="entry name" value="Enolase C-terminal domain-like"/>
    <property type="match status" value="1"/>
</dbReference>
<name>A0A917TRC5_9BACI</name>
<dbReference type="PANTHER" id="PTHR48073:SF5">
    <property type="entry name" value="O-SUCCINYLBENZOATE SYNTHASE"/>
    <property type="match status" value="1"/>
</dbReference>
<dbReference type="Pfam" id="PF02746">
    <property type="entry name" value="MR_MLE_N"/>
    <property type="match status" value="1"/>
</dbReference>
<dbReference type="RefSeq" id="WP_117155124.1">
    <property type="nucleotide sequence ID" value="NZ_BMLG01000009.1"/>
</dbReference>
<comment type="caution">
    <text evidence="9">The sequence shown here is derived from an EMBL/GenBank/DDBJ whole genome shotgun (WGS) entry which is preliminary data.</text>
</comment>
<keyword evidence="2 7" id="KW-0474">Menaquinone biosynthesis</keyword>
<feature type="active site" description="Proton acceptor" evidence="7">
    <location>
        <position position="264"/>
    </location>
</feature>
<evidence type="ECO:0000256" key="2">
    <source>
        <dbReference type="ARBA" id="ARBA00022428"/>
    </source>
</evidence>
<comment type="cofactor">
    <cofactor evidence="1 7">
        <name>a divalent metal cation</name>
        <dbReference type="ChEBI" id="CHEBI:60240"/>
    </cofactor>
</comment>
<dbReference type="PANTHER" id="PTHR48073">
    <property type="entry name" value="O-SUCCINYLBENZOATE SYNTHASE-RELATED"/>
    <property type="match status" value="1"/>
</dbReference>
<dbReference type="GO" id="GO:0009234">
    <property type="term" value="P:menaquinone biosynthetic process"/>
    <property type="evidence" value="ECO:0007669"/>
    <property type="project" value="UniProtKB-UniRule"/>
</dbReference>
<dbReference type="InterPro" id="IPR036849">
    <property type="entry name" value="Enolase-like_C_sf"/>
</dbReference>
<accession>A0A917TRC5</accession>
<feature type="binding site" evidence="7">
    <location>
        <position position="240"/>
    </location>
    <ligand>
        <name>Mg(2+)</name>
        <dbReference type="ChEBI" id="CHEBI:18420"/>
    </ligand>
</feature>
<comment type="function">
    <text evidence="7">Converts 2-succinyl-6-hydroxy-2,4-cyclohexadiene-1-carboxylate (SHCHC) to 2-succinylbenzoate (OSB).</text>
</comment>
<dbReference type="GO" id="GO:0016854">
    <property type="term" value="F:racemase and epimerase activity"/>
    <property type="evidence" value="ECO:0007669"/>
    <property type="project" value="UniProtKB-ARBA"/>
</dbReference>
<gene>
    <name evidence="7 9" type="primary">menC</name>
    <name evidence="9" type="ORF">GCM10011351_18700</name>
</gene>
<dbReference type="InterPro" id="IPR013342">
    <property type="entry name" value="Mandelate_racemase_C"/>
</dbReference>
<feature type="binding site" evidence="7">
    <location>
        <position position="190"/>
    </location>
    <ligand>
        <name>Mg(2+)</name>
        <dbReference type="ChEBI" id="CHEBI:18420"/>
    </ligand>
</feature>
<feature type="binding site" evidence="7">
    <location>
        <position position="215"/>
    </location>
    <ligand>
        <name>Mg(2+)</name>
        <dbReference type="ChEBI" id="CHEBI:18420"/>
    </ligand>
</feature>
<evidence type="ECO:0000256" key="5">
    <source>
        <dbReference type="ARBA" id="ARBA00023239"/>
    </source>
</evidence>
<dbReference type="NCBIfam" id="TIGR01928">
    <property type="entry name" value="menC_lowGC_arch"/>
    <property type="match status" value="1"/>
</dbReference>
<feature type="domain" description="Mandelate racemase/muconate lactonizing enzyme C-terminal" evidence="8">
    <location>
        <begin position="144"/>
        <end position="236"/>
    </location>
</feature>
<proteinExistence type="inferred from homology"/>
<dbReference type="Pfam" id="PF13378">
    <property type="entry name" value="MR_MLE_C"/>
    <property type="match status" value="1"/>
</dbReference>
<evidence type="ECO:0000313" key="9">
    <source>
        <dbReference type="EMBL" id="GGM32911.1"/>
    </source>
</evidence>
<dbReference type="SFLD" id="SFLDS00001">
    <property type="entry name" value="Enolase"/>
    <property type="match status" value="1"/>
</dbReference>
<dbReference type="AlphaFoldDB" id="A0A917TRC5"/>
<dbReference type="Gene3D" id="3.20.20.120">
    <property type="entry name" value="Enolase-like C-terminal domain"/>
    <property type="match status" value="1"/>
</dbReference>
<dbReference type="EC" id="4.2.1.113" evidence="6 7"/>
<feature type="active site" description="Proton donor" evidence="7">
    <location>
        <position position="165"/>
    </location>
</feature>
<keyword evidence="5 7" id="KW-0456">Lyase</keyword>
<evidence type="ECO:0000256" key="6">
    <source>
        <dbReference type="ARBA" id="ARBA00029491"/>
    </source>
</evidence>
<dbReference type="InterPro" id="IPR010197">
    <property type="entry name" value="OSBS/NAAAR"/>
</dbReference>
<dbReference type="InterPro" id="IPR013341">
    <property type="entry name" value="Mandelate_racemase_N_dom"/>
</dbReference>
<dbReference type="SFLD" id="SFLDG00180">
    <property type="entry name" value="muconate_cycloisomerase"/>
    <property type="match status" value="1"/>
</dbReference>
<comment type="pathway">
    <text evidence="7">Quinol/quinone metabolism; 1,4-dihydroxy-2-naphthoate biosynthesis; 1,4-dihydroxy-2-naphthoate from chorismate: step 4/7.</text>
</comment>
<reference evidence="9" key="2">
    <citation type="submission" date="2020-09" db="EMBL/GenBank/DDBJ databases">
        <authorList>
            <person name="Sun Q."/>
            <person name="Zhou Y."/>
        </authorList>
    </citation>
    <scope>NUCLEOTIDE SEQUENCE</scope>
    <source>
        <strain evidence="9">CGMCC 1.6333</strain>
    </source>
</reference>
<dbReference type="CDD" id="cd03317">
    <property type="entry name" value="NAAAR"/>
    <property type="match status" value="1"/>
</dbReference>
<dbReference type="Gene3D" id="3.30.390.10">
    <property type="entry name" value="Enolase-like, N-terminal domain"/>
    <property type="match status" value="1"/>
</dbReference>
<dbReference type="SUPFAM" id="SSF54826">
    <property type="entry name" value="Enolase N-terminal domain-like"/>
    <property type="match status" value="1"/>
</dbReference>
<dbReference type="GO" id="GO:0043748">
    <property type="term" value="F:O-succinylbenzoate synthase activity"/>
    <property type="evidence" value="ECO:0007669"/>
    <property type="project" value="UniProtKB-EC"/>
</dbReference>
<keyword evidence="3 7" id="KW-0479">Metal-binding</keyword>
<dbReference type="SFLD" id="SFLDF00009">
    <property type="entry name" value="o-succinylbenzoate_synthase"/>
    <property type="match status" value="1"/>
</dbReference>
<dbReference type="InterPro" id="IPR047585">
    <property type="entry name" value="MenC"/>
</dbReference>
<comment type="similarity">
    <text evidence="7">Belongs to the mandelate racemase/muconate lactonizing enzyme family. MenC type 2 subfamily.</text>
</comment>
<dbReference type="Proteomes" id="UP000618460">
    <property type="component" value="Unassembled WGS sequence"/>
</dbReference>